<dbReference type="InterPro" id="IPR004827">
    <property type="entry name" value="bZIP"/>
</dbReference>
<protein>
    <recommendedName>
        <fullName evidence="2">BZIP domain-containing protein</fullName>
    </recommendedName>
</protein>
<dbReference type="PROSITE" id="PS00036">
    <property type="entry name" value="BZIP_BASIC"/>
    <property type="match status" value="1"/>
</dbReference>
<feature type="compositionally biased region" description="Basic and acidic residues" evidence="1">
    <location>
        <begin position="121"/>
        <end position="137"/>
    </location>
</feature>
<feature type="domain" description="BZIP" evidence="2">
    <location>
        <begin position="106"/>
        <end position="121"/>
    </location>
</feature>
<reference evidence="3" key="1">
    <citation type="submission" date="2021-07" db="EMBL/GenBank/DDBJ databases">
        <authorList>
            <person name="Durling M."/>
        </authorList>
    </citation>
    <scope>NUCLEOTIDE SEQUENCE</scope>
</reference>
<evidence type="ECO:0000256" key="1">
    <source>
        <dbReference type="SAM" id="MobiDB-lite"/>
    </source>
</evidence>
<evidence type="ECO:0000259" key="2">
    <source>
        <dbReference type="PROSITE" id="PS00036"/>
    </source>
</evidence>
<dbReference type="PANTHER" id="PTHR39607">
    <property type="entry name" value="XANTHOCILLIN BIOSYNTHESIS CLUSTER TRANSCRIPTION FACTOR XANC-RELATED"/>
    <property type="match status" value="1"/>
</dbReference>
<evidence type="ECO:0000313" key="3">
    <source>
        <dbReference type="EMBL" id="CAG8950634.1"/>
    </source>
</evidence>
<dbReference type="AlphaFoldDB" id="A0A9N9KNL4"/>
<comment type="caution">
    <text evidence="3">The sequence shown here is derived from an EMBL/GenBank/DDBJ whole genome shotgun (WGS) entry which is preliminary data.</text>
</comment>
<feature type="compositionally biased region" description="Polar residues" evidence="1">
    <location>
        <begin position="14"/>
        <end position="43"/>
    </location>
</feature>
<proteinExistence type="predicted"/>
<sequence>MAHYVSHFRWDPPSSDNENPESTSEDQTTPTLETPHITITINNPDPHPTIKEESSDTETEMSSSHRSSHHSSSSSSKGKHHSSSSSSKSKSQDRDDWSEITDPEERRRVQNRIAQRKFRDKAKGAKEREERDAENRAHAGHSYHTPDPHEMGGNDDPSGLPWGSLSLKHVVAKGRARGSDSYRGGSSRDKEVSGGSGSGGYDSQQPVYDERDAYYGQNPTYYDENDRAYYDYGSGSGSGYSR</sequence>
<evidence type="ECO:0000313" key="4">
    <source>
        <dbReference type="Proteomes" id="UP000696280"/>
    </source>
</evidence>
<dbReference type="CDD" id="cd14688">
    <property type="entry name" value="bZIP_YAP"/>
    <property type="match status" value="1"/>
</dbReference>
<feature type="compositionally biased region" description="Low complexity" evidence="1">
    <location>
        <begin position="60"/>
        <end position="76"/>
    </location>
</feature>
<dbReference type="GO" id="GO:0003700">
    <property type="term" value="F:DNA-binding transcription factor activity"/>
    <property type="evidence" value="ECO:0007669"/>
    <property type="project" value="InterPro"/>
</dbReference>
<feature type="region of interest" description="Disordered" evidence="1">
    <location>
        <begin position="1"/>
        <end position="242"/>
    </location>
</feature>
<dbReference type="InterPro" id="IPR052635">
    <property type="entry name" value="Sec_Metab_Biosynth_Reg"/>
</dbReference>
<name>A0A9N9KNL4_9HELO</name>
<dbReference type="OrthoDB" id="5387389at2759"/>
<dbReference type="PANTHER" id="PTHR39607:SF2">
    <property type="entry name" value="BZIP DOMAIN-CONTAINING PROTEIN"/>
    <property type="match status" value="1"/>
</dbReference>
<dbReference type="Proteomes" id="UP000696280">
    <property type="component" value="Unassembled WGS sequence"/>
</dbReference>
<feature type="compositionally biased region" description="Basic and acidic residues" evidence="1">
    <location>
        <begin position="90"/>
        <end position="108"/>
    </location>
</feature>
<gene>
    <name evidence="3" type="ORF">HYFRA_00002843</name>
</gene>
<keyword evidence="4" id="KW-1185">Reference proteome</keyword>
<accession>A0A9N9KNL4</accession>
<organism evidence="3 4">
    <name type="scientific">Hymenoscyphus fraxineus</name>
    <dbReference type="NCBI Taxonomy" id="746836"/>
    <lineage>
        <taxon>Eukaryota</taxon>
        <taxon>Fungi</taxon>
        <taxon>Dikarya</taxon>
        <taxon>Ascomycota</taxon>
        <taxon>Pezizomycotina</taxon>
        <taxon>Leotiomycetes</taxon>
        <taxon>Helotiales</taxon>
        <taxon>Helotiaceae</taxon>
        <taxon>Hymenoscyphus</taxon>
    </lineage>
</organism>
<dbReference type="EMBL" id="CAJVRL010000038">
    <property type="protein sequence ID" value="CAG8950634.1"/>
    <property type="molecule type" value="Genomic_DNA"/>
</dbReference>